<dbReference type="InterPro" id="IPR022472">
    <property type="entry name" value="VPLPA-CTERM"/>
</dbReference>
<reference evidence="3 4" key="1">
    <citation type="submission" date="2016-11" db="EMBL/GenBank/DDBJ databases">
        <authorList>
            <person name="Jaros S."/>
            <person name="Januszkiewicz K."/>
            <person name="Wedrychowicz H."/>
        </authorList>
    </citation>
    <scope>NUCLEOTIDE SEQUENCE [LARGE SCALE GENOMIC DNA]</scope>
    <source>
        <strain evidence="3 4">DSM 28715</strain>
    </source>
</reference>
<feature type="signal peptide" evidence="2">
    <location>
        <begin position="1"/>
        <end position="28"/>
    </location>
</feature>
<keyword evidence="4" id="KW-1185">Reference proteome</keyword>
<dbReference type="AlphaFoldDB" id="A0A1M5R1D0"/>
<sequence length="209" mass="21513">MKSLLVTSTILASTSLSAVLLPGSGATAATFDAIYIESTDNRPGSTGDISGANDLGLIADGSQIGIAGRIVSAEDMWRFQTDAGWVIGFVDLPIDDQLYFDSSNITNPIGDFADNADTTTAIFSIFDASDNSLLFSNTISAAAFGVGTQSELDYSGTAGSFLLRIDGQDGSPGATYDIGISTVPLPGAVWLLLAGVGGLAAMKRRKNAN</sequence>
<name>A0A1M5R1D0_9RHOB</name>
<dbReference type="Proteomes" id="UP000184074">
    <property type="component" value="Unassembled WGS sequence"/>
</dbReference>
<protein>
    <submittedName>
        <fullName evidence="3">VPLPA-CTERM protein sorting domain-containing protein</fullName>
    </submittedName>
</protein>
<evidence type="ECO:0000313" key="4">
    <source>
        <dbReference type="Proteomes" id="UP000184074"/>
    </source>
</evidence>
<dbReference type="NCBIfam" id="TIGR03370">
    <property type="entry name" value="VPLPA-CTERM"/>
    <property type="match status" value="1"/>
</dbReference>
<keyword evidence="1" id="KW-0472">Membrane</keyword>
<evidence type="ECO:0000313" key="3">
    <source>
        <dbReference type="EMBL" id="SHH19978.1"/>
    </source>
</evidence>
<dbReference type="EMBL" id="FQXB01000003">
    <property type="protein sequence ID" value="SHH19978.1"/>
    <property type="molecule type" value="Genomic_DNA"/>
</dbReference>
<evidence type="ECO:0000256" key="2">
    <source>
        <dbReference type="SAM" id="SignalP"/>
    </source>
</evidence>
<proteinExistence type="predicted"/>
<feature type="chain" id="PRO_5012093103" evidence="2">
    <location>
        <begin position="29"/>
        <end position="209"/>
    </location>
</feature>
<evidence type="ECO:0000256" key="1">
    <source>
        <dbReference type="SAM" id="Phobius"/>
    </source>
</evidence>
<keyword evidence="2" id="KW-0732">Signal</keyword>
<gene>
    <name evidence="3" type="ORF">SAMN05444003_2441</name>
</gene>
<keyword evidence="1" id="KW-0812">Transmembrane</keyword>
<feature type="transmembrane region" description="Helical" evidence="1">
    <location>
        <begin position="183"/>
        <end position="202"/>
    </location>
</feature>
<organism evidence="3 4">
    <name type="scientific">Cognatiyoonia sediminum</name>
    <dbReference type="NCBI Taxonomy" id="1508389"/>
    <lineage>
        <taxon>Bacteria</taxon>
        <taxon>Pseudomonadati</taxon>
        <taxon>Pseudomonadota</taxon>
        <taxon>Alphaproteobacteria</taxon>
        <taxon>Rhodobacterales</taxon>
        <taxon>Paracoccaceae</taxon>
        <taxon>Cognatiyoonia</taxon>
    </lineage>
</organism>
<keyword evidence="1" id="KW-1133">Transmembrane helix</keyword>
<accession>A0A1M5R1D0</accession>